<evidence type="ECO:0000313" key="2">
    <source>
        <dbReference type="Proteomes" id="UP001060170"/>
    </source>
</evidence>
<organism evidence="1 2">
    <name type="scientific">Puccinia striiformis f. sp. tritici</name>
    <dbReference type="NCBI Taxonomy" id="168172"/>
    <lineage>
        <taxon>Eukaryota</taxon>
        <taxon>Fungi</taxon>
        <taxon>Dikarya</taxon>
        <taxon>Basidiomycota</taxon>
        <taxon>Pucciniomycotina</taxon>
        <taxon>Pucciniomycetes</taxon>
        <taxon>Pucciniales</taxon>
        <taxon>Pucciniaceae</taxon>
        <taxon>Puccinia</taxon>
    </lineage>
</organism>
<dbReference type="Proteomes" id="UP001060170">
    <property type="component" value="Chromosome 3"/>
</dbReference>
<reference evidence="2" key="2">
    <citation type="journal article" date="2018" name="Mol. Plant Microbe Interact.">
        <title>Genome sequence resources for the wheat stripe rust pathogen (Puccinia striiformis f. sp. tritici) and the barley stripe rust pathogen (Puccinia striiformis f. sp. hordei).</title>
        <authorList>
            <person name="Xia C."/>
            <person name="Wang M."/>
            <person name="Yin C."/>
            <person name="Cornejo O.E."/>
            <person name="Hulbert S.H."/>
            <person name="Chen X."/>
        </authorList>
    </citation>
    <scope>NUCLEOTIDE SEQUENCE [LARGE SCALE GENOMIC DNA]</scope>
    <source>
        <strain evidence="2">93-210</strain>
    </source>
</reference>
<dbReference type="EMBL" id="CM045867">
    <property type="protein sequence ID" value="KAI7958697.1"/>
    <property type="molecule type" value="Genomic_DNA"/>
</dbReference>
<evidence type="ECO:0000313" key="1">
    <source>
        <dbReference type="EMBL" id="KAI7958697.1"/>
    </source>
</evidence>
<comment type="caution">
    <text evidence="1">The sequence shown here is derived from an EMBL/GenBank/DDBJ whole genome shotgun (WGS) entry which is preliminary data.</text>
</comment>
<gene>
    <name evidence="1" type="ORF">MJO28_002488</name>
</gene>
<reference evidence="2" key="1">
    <citation type="journal article" date="2018" name="BMC Genomics">
        <title>Genomic insights into host adaptation between the wheat stripe rust pathogen (Puccinia striiformis f. sp. tritici) and the barley stripe rust pathogen (Puccinia striiformis f. sp. hordei).</title>
        <authorList>
            <person name="Xia C."/>
            <person name="Wang M."/>
            <person name="Yin C."/>
            <person name="Cornejo O.E."/>
            <person name="Hulbert S.H."/>
            <person name="Chen X."/>
        </authorList>
    </citation>
    <scope>NUCLEOTIDE SEQUENCE [LARGE SCALE GENOMIC DNA]</scope>
    <source>
        <strain evidence="2">93-210</strain>
    </source>
</reference>
<keyword evidence="2" id="KW-1185">Reference proteome</keyword>
<name>A0ACC0EQG5_9BASI</name>
<reference evidence="1 2" key="3">
    <citation type="journal article" date="2022" name="Microbiol. Spectr.">
        <title>Folding features and dynamics of 3D genome architecture in plant fungal pathogens.</title>
        <authorList>
            <person name="Xia C."/>
        </authorList>
    </citation>
    <scope>NUCLEOTIDE SEQUENCE [LARGE SCALE GENOMIC DNA]</scope>
    <source>
        <strain evidence="1 2">93-210</strain>
    </source>
</reference>
<protein>
    <submittedName>
        <fullName evidence="1">Uncharacterized protein</fullName>
    </submittedName>
</protein>
<proteinExistence type="predicted"/>
<sequence>MSTVYPEGKEIEEGGKTCVERDFSIRWQGGDRLSSCPPGVVWSRVDVTAADPVSNPQGNDRTICRASQLELGSLTKIKSNAYLTCGTDAVLSIPRPRKPGMVSNPIAPSL</sequence>
<accession>A0ACC0EQG5</accession>